<accession>A0AAV5RW60</accession>
<gene>
    <name evidence="9" type="ORF">DAKH74_021240</name>
</gene>
<dbReference type="GO" id="GO:0005656">
    <property type="term" value="C:nuclear pre-replicative complex"/>
    <property type="evidence" value="ECO:0007669"/>
    <property type="project" value="TreeGrafter"/>
</dbReference>
<evidence type="ECO:0000313" key="9">
    <source>
        <dbReference type="EMBL" id="GMM55508.1"/>
    </source>
</evidence>
<dbReference type="AlphaFoldDB" id="A0AAV5RW60"/>
<comment type="similarity">
    <text evidence="2">Belongs to the ORC3 family.</text>
</comment>
<keyword evidence="10" id="KW-1185">Reference proteome</keyword>
<evidence type="ECO:0000256" key="2">
    <source>
        <dbReference type="ARBA" id="ARBA00010977"/>
    </source>
</evidence>
<dbReference type="GO" id="GO:0006270">
    <property type="term" value="P:DNA replication initiation"/>
    <property type="evidence" value="ECO:0007669"/>
    <property type="project" value="TreeGrafter"/>
</dbReference>
<dbReference type="PANTHER" id="PTHR12748">
    <property type="entry name" value="ORIGIN RECOGNITION COMPLEX SUBUNIT 3"/>
    <property type="match status" value="1"/>
</dbReference>
<dbReference type="GO" id="GO:0003688">
    <property type="term" value="F:DNA replication origin binding"/>
    <property type="evidence" value="ECO:0007669"/>
    <property type="project" value="TreeGrafter"/>
</dbReference>
<evidence type="ECO:0000256" key="6">
    <source>
        <dbReference type="SAM" id="MobiDB-lite"/>
    </source>
</evidence>
<sequence length="628" mass="72841">MNVNEFADAQKTHNVIIPKLDHPEELNVKSTPFVSLLDGQESAGITEERWKLYNQLHSHFHSKVDNIVSNGEVDLKQKITSLLFDDEFNPKGKGAFRTLILLGSDSTTPIDFKENADSRTLNMQIDMTSKESPNVRMMLRRSMFKVFSAAEADSHTRPKREDDTMADSDDDEVDVPNEFPMEVAYDLSLIENFRSMFGRDLNMVVNFKDVDSFNFQHITGFIDLLKNVLDKDHVAIYLVFNINTNLSMLEKNLKRSTLRFLKRSYGVLDISSNRGFKYANRIFGSFLDTVDNKLNISEKFVKFIMDKMANNTNHNLQLLTKILDYSLMSYFFENPFAVFIDPFNVKFLDESYIKLLQKCPTFMFFINDMVAKGAPTQEISNLLTNENNAVEEFFAEFLIRDNPTNRHAQAVASILEDKCGIENYNLIELYYNLLSGKLDDYLKQWPQCEQYQSELSFEPVDTIFKELFTLDNKNDLLTQAMFPNYRNNMEDDLLCWEQVLLTKGASSLEGIQELDSLQQLNREMGPVVGELFKLYREAPDMINIYDFYTAFREVLPKELIINFLKDASTKEEELEEFIQSNNGDDDLIFDKVVLCLFMQSLFDFENIGLLRAITNNYDVMEKNIWRGL</sequence>
<name>A0AAV5RW60_MAUHU</name>
<dbReference type="EMBL" id="BTGD01000005">
    <property type="protein sequence ID" value="GMM55508.1"/>
    <property type="molecule type" value="Genomic_DNA"/>
</dbReference>
<comment type="caution">
    <text evidence="9">The sequence shown here is derived from an EMBL/GenBank/DDBJ whole genome shotgun (WGS) entry which is preliminary data.</text>
</comment>
<dbReference type="PANTHER" id="PTHR12748:SF0">
    <property type="entry name" value="ORIGIN RECOGNITION COMPLEX SUBUNIT 3"/>
    <property type="match status" value="1"/>
</dbReference>
<evidence type="ECO:0000313" key="10">
    <source>
        <dbReference type="Proteomes" id="UP001377567"/>
    </source>
</evidence>
<keyword evidence="3" id="KW-0235">DNA replication</keyword>
<evidence type="ECO:0000256" key="4">
    <source>
        <dbReference type="ARBA" id="ARBA00023125"/>
    </source>
</evidence>
<feature type="domain" description="Origin recognition complex subunit 3 winged helix C-terminal" evidence="8">
    <location>
        <begin position="486"/>
        <end position="625"/>
    </location>
</feature>
<dbReference type="GO" id="GO:0005664">
    <property type="term" value="C:nuclear origin of replication recognition complex"/>
    <property type="evidence" value="ECO:0007669"/>
    <property type="project" value="InterPro"/>
</dbReference>
<evidence type="ECO:0000259" key="8">
    <source>
        <dbReference type="Pfam" id="PF18137"/>
    </source>
</evidence>
<protein>
    <submittedName>
        <fullName evidence="9">Origin recognition complex subunit 3</fullName>
    </submittedName>
</protein>
<dbReference type="Proteomes" id="UP001377567">
    <property type="component" value="Unassembled WGS sequence"/>
</dbReference>
<evidence type="ECO:0000256" key="1">
    <source>
        <dbReference type="ARBA" id="ARBA00004123"/>
    </source>
</evidence>
<dbReference type="GO" id="GO:0031261">
    <property type="term" value="C:DNA replication preinitiation complex"/>
    <property type="evidence" value="ECO:0007669"/>
    <property type="project" value="TreeGrafter"/>
</dbReference>
<feature type="compositionally biased region" description="Basic and acidic residues" evidence="6">
    <location>
        <begin position="152"/>
        <end position="163"/>
    </location>
</feature>
<reference evidence="9 10" key="1">
    <citation type="journal article" date="2023" name="Elife">
        <title>Identification of key yeast species and microbe-microbe interactions impacting larval growth of Drosophila in the wild.</title>
        <authorList>
            <person name="Mure A."/>
            <person name="Sugiura Y."/>
            <person name="Maeda R."/>
            <person name="Honda K."/>
            <person name="Sakurai N."/>
            <person name="Takahashi Y."/>
            <person name="Watada M."/>
            <person name="Katoh T."/>
            <person name="Gotoh A."/>
            <person name="Gotoh Y."/>
            <person name="Taniguchi I."/>
            <person name="Nakamura K."/>
            <person name="Hayashi T."/>
            <person name="Katayama T."/>
            <person name="Uemura T."/>
            <person name="Hattori Y."/>
        </authorList>
    </citation>
    <scope>NUCLEOTIDE SEQUENCE [LARGE SCALE GENOMIC DNA]</scope>
    <source>
        <strain evidence="9 10">KH-74</strain>
    </source>
</reference>
<keyword evidence="5" id="KW-0539">Nucleus</keyword>
<dbReference type="Pfam" id="PF18137">
    <property type="entry name" value="WHD_ORC"/>
    <property type="match status" value="1"/>
</dbReference>
<dbReference type="Pfam" id="PF07034">
    <property type="entry name" value="ORC3_N"/>
    <property type="match status" value="1"/>
</dbReference>
<evidence type="ECO:0000259" key="7">
    <source>
        <dbReference type="Pfam" id="PF07034"/>
    </source>
</evidence>
<feature type="domain" description="Origin recognition complex subunit 3 N-terminal" evidence="7">
    <location>
        <begin position="4"/>
        <end position="339"/>
    </location>
</feature>
<dbReference type="InterPro" id="IPR045667">
    <property type="entry name" value="ORC3_N"/>
</dbReference>
<organism evidence="9 10">
    <name type="scientific">Maudiozyma humilis</name>
    <name type="common">Sour dough yeast</name>
    <name type="synonym">Kazachstania humilis</name>
    <dbReference type="NCBI Taxonomy" id="51915"/>
    <lineage>
        <taxon>Eukaryota</taxon>
        <taxon>Fungi</taxon>
        <taxon>Dikarya</taxon>
        <taxon>Ascomycota</taxon>
        <taxon>Saccharomycotina</taxon>
        <taxon>Saccharomycetes</taxon>
        <taxon>Saccharomycetales</taxon>
        <taxon>Saccharomycetaceae</taxon>
        <taxon>Maudiozyma</taxon>
    </lineage>
</organism>
<evidence type="ECO:0000256" key="5">
    <source>
        <dbReference type="ARBA" id="ARBA00023242"/>
    </source>
</evidence>
<feature type="region of interest" description="Disordered" evidence="6">
    <location>
        <begin position="150"/>
        <end position="172"/>
    </location>
</feature>
<proteinExistence type="inferred from homology"/>
<evidence type="ECO:0000256" key="3">
    <source>
        <dbReference type="ARBA" id="ARBA00022705"/>
    </source>
</evidence>
<keyword evidence="4" id="KW-0238">DNA-binding</keyword>
<dbReference type="CDD" id="cd20704">
    <property type="entry name" value="Orc3"/>
    <property type="match status" value="1"/>
</dbReference>
<dbReference type="InterPro" id="IPR020795">
    <property type="entry name" value="ORC3"/>
</dbReference>
<comment type="subcellular location">
    <subcellularLocation>
        <location evidence="1">Nucleus</location>
    </subcellularLocation>
</comment>
<dbReference type="InterPro" id="IPR040855">
    <property type="entry name" value="ORC_WH_C"/>
</dbReference>